<dbReference type="InterPro" id="IPR029060">
    <property type="entry name" value="PIN-like_dom_sf"/>
</dbReference>
<dbReference type="EMBL" id="JBHTBL010000001">
    <property type="protein sequence ID" value="MFC7323258.1"/>
    <property type="molecule type" value="Genomic_DNA"/>
</dbReference>
<dbReference type="Gene3D" id="3.40.50.1010">
    <property type="entry name" value="5'-nuclease"/>
    <property type="match status" value="1"/>
</dbReference>
<keyword evidence="2 5" id="KW-0540">Nuclease</keyword>
<organism evidence="7 8">
    <name type="scientific">Halorubrum rutilum</name>
    <dbReference type="NCBI Taxonomy" id="1364933"/>
    <lineage>
        <taxon>Archaea</taxon>
        <taxon>Methanobacteriati</taxon>
        <taxon>Methanobacteriota</taxon>
        <taxon>Stenosarchaea group</taxon>
        <taxon>Halobacteria</taxon>
        <taxon>Halobacteriales</taxon>
        <taxon>Haloferacaceae</taxon>
        <taxon>Halorubrum</taxon>
    </lineage>
</organism>
<dbReference type="GO" id="GO:0090729">
    <property type="term" value="F:toxin activity"/>
    <property type="evidence" value="ECO:0007669"/>
    <property type="project" value="UniProtKB-KW"/>
</dbReference>
<evidence type="ECO:0000313" key="8">
    <source>
        <dbReference type="Proteomes" id="UP001596545"/>
    </source>
</evidence>
<gene>
    <name evidence="5" type="primary">vapC</name>
    <name evidence="7" type="ORF">ACFQMF_01560</name>
</gene>
<evidence type="ECO:0000256" key="1">
    <source>
        <dbReference type="ARBA" id="ARBA00022649"/>
    </source>
</evidence>
<keyword evidence="3 5" id="KW-0479">Metal-binding</keyword>
<dbReference type="EC" id="3.1.-.-" evidence="5"/>
<comment type="function">
    <text evidence="5">Toxic component of a toxin-antitoxin (TA) system. An RNase.</text>
</comment>
<reference evidence="7 8" key="1">
    <citation type="journal article" date="2019" name="Int. J. Syst. Evol. Microbiol.">
        <title>The Global Catalogue of Microorganisms (GCM) 10K type strain sequencing project: providing services to taxonomists for standard genome sequencing and annotation.</title>
        <authorList>
            <consortium name="The Broad Institute Genomics Platform"/>
            <consortium name="The Broad Institute Genome Sequencing Center for Infectious Disease"/>
            <person name="Wu L."/>
            <person name="Ma J."/>
        </authorList>
    </citation>
    <scope>NUCLEOTIDE SEQUENCE [LARGE SCALE GENOMIC DNA]</scope>
    <source>
        <strain evidence="7 8">CGMCC 1.12554</strain>
    </source>
</reference>
<accession>A0ABD6AG52</accession>
<keyword evidence="8" id="KW-1185">Reference proteome</keyword>
<comment type="caution">
    <text evidence="7">The sequence shown here is derived from an EMBL/GenBank/DDBJ whole genome shotgun (WGS) entry which is preliminary data.</text>
</comment>
<dbReference type="HAMAP" id="MF_00265">
    <property type="entry name" value="VapC_Nob1"/>
    <property type="match status" value="1"/>
</dbReference>
<comment type="cofactor">
    <cofactor evidence="5">
        <name>Mg(2+)</name>
        <dbReference type="ChEBI" id="CHEBI:18420"/>
    </cofactor>
</comment>
<feature type="binding site" evidence="5">
    <location>
        <position position="2"/>
    </location>
    <ligand>
        <name>Mg(2+)</name>
        <dbReference type="ChEBI" id="CHEBI:18420"/>
    </ligand>
</feature>
<dbReference type="GO" id="GO:0000287">
    <property type="term" value="F:magnesium ion binding"/>
    <property type="evidence" value="ECO:0007669"/>
    <property type="project" value="UniProtKB-UniRule"/>
</dbReference>
<evidence type="ECO:0000256" key="3">
    <source>
        <dbReference type="ARBA" id="ARBA00022723"/>
    </source>
</evidence>
<dbReference type="AlphaFoldDB" id="A0ABD6AG52"/>
<dbReference type="GO" id="GO:0016787">
    <property type="term" value="F:hydrolase activity"/>
    <property type="evidence" value="ECO:0007669"/>
    <property type="project" value="UniProtKB-KW"/>
</dbReference>
<dbReference type="InterPro" id="IPR022907">
    <property type="entry name" value="VapC_family"/>
</dbReference>
<evidence type="ECO:0000256" key="2">
    <source>
        <dbReference type="ARBA" id="ARBA00022722"/>
    </source>
</evidence>
<keyword evidence="1 5" id="KW-1277">Toxin-antitoxin system</keyword>
<dbReference type="Proteomes" id="UP001596545">
    <property type="component" value="Unassembled WGS sequence"/>
</dbReference>
<evidence type="ECO:0000256" key="4">
    <source>
        <dbReference type="ARBA" id="ARBA00022801"/>
    </source>
</evidence>
<feature type="domain" description="PIN" evidence="6">
    <location>
        <begin position="2"/>
        <end position="116"/>
    </location>
</feature>
<sequence>MDTNIILATVIDDSDTADVAATLLDTQSHDFVISALTTMELRAVLTKRERLPQDDVEAIITDLTRDVNVFIPDSGDFTTAVKLQRDTLLYPMDAMILACAEGANATLVSFDSELQEHGAVAPSEVPENGQ</sequence>
<dbReference type="RefSeq" id="WP_256407358.1">
    <property type="nucleotide sequence ID" value="NZ_JANHDN010000001.1"/>
</dbReference>
<feature type="binding site" evidence="5">
    <location>
        <position position="93"/>
    </location>
    <ligand>
        <name>Mg(2+)</name>
        <dbReference type="ChEBI" id="CHEBI:18420"/>
    </ligand>
</feature>
<name>A0ABD6AG52_9EURY</name>
<protein>
    <recommendedName>
        <fullName evidence="5">Ribonuclease VapC</fullName>
        <shortName evidence="5">RNase VapC</shortName>
        <ecNumber evidence="5">3.1.-.-</ecNumber>
    </recommendedName>
    <alternativeName>
        <fullName evidence="5">Putative toxin VapC</fullName>
    </alternativeName>
</protein>
<keyword evidence="4 5" id="KW-0378">Hydrolase</keyword>
<dbReference type="SUPFAM" id="SSF88723">
    <property type="entry name" value="PIN domain-like"/>
    <property type="match status" value="1"/>
</dbReference>
<evidence type="ECO:0000313" key="7">
    <source>
        <dbReference type="EMBL" id="MFC7323258.1"/>
    </source>
</evidence>
<keyword evidence="5" id="KW-0800">Toxin</keyword>
<keyword evidence="5" id="KW-0460">Magnesium</keyword>
<evidence type="ECO:0000259" key="6">
    <source>
        <dbReference type="Pfam" id="PF01850"/>
    </source>
</evidence>
<dbReference type="GO" id="GO:0004518">
    <property type="term" value="F:nuclease activity"/>
    <property type="evidence" value="ECO:0007669"/>
    <property type="project" value="UniProtKB-KW"/>
</dbReference>
<proteinExistence type="inferred from homology"/>
<evidence type="ECO:0000256" key="5">
    <source>
        <dbReference type="HAMAP-Rule" id="MF_00265"/>
    </source>
</evidence>
<dbReference type="Pfam" id="PF01850">
    <property type="entry name" value="PIN"/>
    <property type="match status" value="1"/>
</dbReference>
<dbReference type="InterPro" id="IPR002716">
    <property type="entry name" value="PIN_dom"/>
</dbReference>
<comment type="similarity">
    <text evidence="5">Belongs to the PINc/VapC protein family.</text>
</comment>